<dbReference type="InParanoid" id="A0A1X7TYY5"/>
<name>A0A1X7TYY5_AMPQE</name>
<sequence>AKCTFAEVKPPSTPTEDEDIKPAIIPPILPDADDKDIEPVIIPPILPAGDDKDIKPAIIPPIKPTNATGRNYYNCTVNMFHSPQPLPYYYPPWSPHYPYSCDSSLSHQFA</sequence>
<reference evidence="2" key="1">
    <citation type="submission" date="2017-05" db="UniProtKB">
        <authorList>
            <consortium name="EnsemblMetazoa"/>
        </authorList>
    </citation>
    <scope>IDENTIFICATION</scope>
</reference>
<accession>A0A1X7TYY5</accession>
<dbReference type="EnsemblMetazoa" id="Aqu2.1.20627_001">
    <property type="protein sequence ID" value="Aqu2.1.20627_001"/>
    <property type="gene ID" value="Aqu2.1.20627"/>
</dbReference>
<feature type="region of interest" description="Disordered" evidence="1">
    <location>
        <begin position="1"/>
        <end position="21"/>
    </location>
</feature>
<protein>
    <submittedName>
        <fullName evidence="2">Uncharacterized protein</fullName>
    </submittedName>
</protein>
<evidence type="ECO:0000313" key="2">
    <source>
        <dbReference type="EnsemblMetazoa" id="Aqu2.1.20627_001"/>
    </source>
</evidence>
<evidence type="ECO:0000256" key="1">
    <source>
        <dbReference type="SAM" id="MobiDB-lite"/>
    </source>
</evidence>
<organism evidence="2">
    <name type="scientific">Amphimedon queenslandica</name>
    <name type="common">Sponge</name>
    <dbReference type="NCBI Taxonomy" id="400682"/>
    <lineage>
        <taxon>Eukaryota</taxon>
        <taxon>Metazoa</taxon>
        <taxon>Porifera</taxon>
        <taxon>Demospongiae</taxon>
        <taxon>Heteroscleromorpha</taxon>
        <taxon>Haplosclerida</taxon>
        <taxon>Niphatidae</taxon>
        <taxon>Amphimedon</taxon>
    </lineage>
</organism>
<proteinExistence type="predicted"/>
<dbReference type="AlphaFoldDB" id="A0A1X7TYY5"/>